<comment type="caution">
    <text evidence="1">The sequence shown here is derived from an EMBL/GenBank/DDBJ whole genome shotgun (WGS) entry which is preliminary data.</text>
</comment>
<name>A0ABN2B545_9ACTN</name>
<evidence type="ECO:0008006" key="3">
    <source>
        <dbReference type="Google" id="ProtNLM"/>
    </source>
</evidence>
<dbReference type="EMBL" id="BAAAOR010000030">
    <property type="protein sequence ID" value="GAA1533376.1"/>
    <property type="molecule type" value="Genomic_DNA"/>
</dbReference>
<dbReference type="Proteomes" id="UP001500842">
    <property type="component" value="Unassembled WGS sequence"/>
</dbReference>
<proteinExistence type="predicted"/>
<protein>
    <recommendedName>
        <fullName evidence="3">Insertion element protein</fullName>
    </recommendedName>
</protein>
<sequence>MSEESASSRAVPYHCPYCGETDLWPHEPTGWECRGCRRAFKVELLGLTPDTRTHHEVRPEGGAS</sequence>
<keyword evidence="2" id="KW-1185">Reference proteome</keyword>
<reference evidence="1 2" key="1">
    <citation type="journal article" date="2019" name="Int. J. Syst. Evol. Microbiol.">
        <title>The Global Catalogue of Microorganisms (GCM) 10K type strain sequencing project: providing services to taxonomists for standard genome sequencing and annotation.</title>
        <authorList>
            <consortium name="The Broad Institute Genomics Platform"/>
            <consortium name="The Broad Institute Genome Sequencing Center for Infectious Disease"/>
            <person name="Wu L."/>
            <person name="Ma J."/>
        </authorList>
    </citation>
    <scope>NUCLEOTIDE SEQUENCE [LARGE SCALE GENOMIC DNA]</scope>
    <source>
        <strain evidence="1 2">JCM 14942</strain>
    </source>
</reference>
<gene>
    <name evidence="1" type="ORF">GCM10009788_40460</name>
</gene>
<organism evidence="1 2">
    <name type="scientific">Nocardioides humi</name>
    <dbReference type="NCBI Taxonomy" id="449461"/>
    <lineage>
        <taxon>Bacteria</taxon>
        <taxon>Bacillati</taxon>
        <taxon>Actinomycetota</taxon>
        <taxon>Actinomycetes</taxon>
        <taxon>Propionibacteriales</taxon>
        <taxon>Nocardioidaceae</taxon>
        <taxon>Nocardioides</taxon>
    </lineage>
</organism>
<evidence type="ECO:0000313" key="1">
    <source>
        <dbReference type="EMBL" id="GAA1533376.1"/>
    </source>
</evidence>
<dbReference type="RefSeq" id="WP_141007300.1">
    <property type="nucleotide sequence ID" value="NZ_BAAAOR010000030.1"/>
</dbReference>
<evidence type="ECO:0000313" key="2">
    <source>
        <dbReference type="Proteomes" id="UP001500842"/>
    </source>
</evidence>
<accession>A0ABN2B545</accession>